<protein>
    <submittedName>
        <fullName evidence="9">Cytochrome P450</fullName>
    </submittedName>
</protein>
<dbReference type="InterPro" id="IPR017972">
    <property type="entry name" value="Cyt_P450_CS"/>
</dbReference>
<dbReference type="OrthoDB" id="3664945at2"/>
<dbReference type="PANTHER" id="PTHR46696">
    <property type="entry name" value="P450, PUTATIVE (EUROFUNG)-RELATED"/>
    <property type="match status" value="1"/>
</dbReference>
<evidence type="ECO:0000313" key="10">
    <source>
        <dbReference type="Proteomes" id="UP000316639"/>
    </source>
</evidence>
<evidence type="ECO:0000256" key="1">
    <source>
        <dbReference type="ARBA" id="ARBA00010617"/>
    </source>
</evidence>
<dbReference type="GO" id="GO:0004497">
    <property type="term" value="F:monooxygenase activity"/>
    <property type="evidence" value="ECO:0007669"/>
    <property type="project" value="UniProtKB-KW"/>
</dbReference>
<dbReference type="CDD" id="cd11030">
    <property type="entry name" value="CYP105-like"/>
    <property type="match status" value="1"/>
</dbReference>
<evidence type="ECO:0000313" key="9">
    <source>
        <dbReference type="EMBL" id="TWP49168.1"/>
    </source>
</evidence>
<dbReference type="PANTHER" id="PTHR46696:SF1">
    <property type="entry name" value="CYTOCHROME P450 YJIB-RELATED"/>
    <property type="match status" value="1"/>
</dbReference>
<comment type="caution">
    <text evidence="9">The sequence shown here is derived from an EMBL/GenBank/DDBJ whole genome shotgun (WGS) entry which is preliminary data.</text>
</comment>
<dbReference type="Gene3D" id="1.10.630.10">
    <property type="entry name" value="Cytochrome P450"/>
    <property type="match status" value="1"/>
</dbReference>
<evidence type="ECO:0000256" key="8">
    <source>
        <dbReference type="SAM" id="MobiDB-lite"/>
    </source>
</evidence>
<sequence>MTCPDGHEGWLATGRNAVRAVLADNRFSIRPDLMHFPFADTGGETAPPSPPGAFGDADPPEHTRYRRALTGQFTVRRMRQLTERIEEITAEHLTAMEKQGTTADLVPAFALPVPALMICELLGVPYTERERFQADAIMVTGSMADFAETGAAFVRLQEYMGELVTAKRVRPQDDLISGIVGEDFTDEELVNMSLMLLGGGLDTTTNVFATGLLELLRSPELVAELRAKPEEVVEELLRRTTIIPTLVRSALEDVEIDGQVIKAGDTVALSLETANLDRSGNHIAFGHGIHQCLGQQLARVVLGIGFPALFEWFPKLRLAVPEAELPVRPHALVKGLLALPVRWD</sequence>
<name>A0A563EP45_9PSEU</name>
<evidence type="ECO:0000256" key="4">
    <source>
        <dbReference type="ARBA" id="ARBA00023002"/>
    </source>
</evidence>
<dbReference type="InterPro" id="IPR001128">
    <property type="entry name" value="Cyt_P450"/>
</dbReference>
<keyword evidence="5 7" id="KW-0408">Iron</keyword>
<evidence type="ECO:0000256" key="3">
    <source>
        <dbReference type="ARBA" id="ARBA00022723"/>
    </source>
</evidence>
<accession>A0A563EP45</accession>
<evidence type="ECO:0000256" key="2">
    <source>
        <dbReference type="ARBA" id="ARBA00022617"/>
    </source>
</evidence>
<proteinExistence type="inferred from homology"/>
<dbReference type="InterPro" id="IPR002397">
    <property type="entry name" value="Cyt_P450_B"/>
</dbReference>
<dbReference type="FunFam" id="1.10.630.10:FF:000018">
    <property type="entry name" value="Cytochrome P450 monooxygenase"/>
    <property type="match status" value="1"/>
</dbReference>
<organism evidence="9 10">
    <name type="scientific">Lentzea tibetensis</name>
    <dbReference type="NCBI Taxonomy" id="2591470"/>
    <lineage>
        <taxon>Bacteria</taxon>
        <taxon>Bacillati</taxon>
        <taxon>Actinomycetota</taxon>
        <taxon>Actinomycetes</taxon>
        <taxon>Pseudonocardiales</taxon>
        <taxon>Pseudonocardiaceae</taxon>
        <taxon>Lentzea</taxon>
    </lineage>
</organism>
<keyword evidence="3 7" id="KW-0479">Metal-binding</keyword>
<dbReference type="PRINTS" id="PR00359">
    <property type="entry name" value="BP450"/>
</dbReference>
<dbReference type="Pfam" id="PF00067">
    <property type="entry name" value="p450"/>
    <property type="match status" value="2"/>
</dbReference>
<feature type="region of interest" description="Disordered" evidence="8">
    <location>
        <begin position="38"/>
        <end position="60"/>
    </location>
</feature>
<dbReference type="PRINTS" id="PR00385">
    <property type="entry name" value="P450"/>
</dbReference>
<dbReference type="SUPFAM" id="SSF48264">
    <property type="entry name" value="Cytochrome P450"/>
    <property type="match status" value="1"/>
</dbReference>
<dbReference type="InterPro" id="IPR036396">
    <property type="entry name" value="Cyt_P450_sf"/>
</dbReference>
<dbReference type="PROSITE" id="PS00086">
    <property type="entry name" value="CYTOCHROME_P450"/>
    <property type="match status" value="1"/>
</dbReference>
<keyword evidence="2 7" id="KW-0349">Heme</keyword>
<keyword evidence="4 7" id="KW-0560">Oxidoreductase</keyword>
<dbReference type="Proteomes" id="UP000316639">
    <property type="component" value="Unassembled WGS sequence"/>
</dbReference>
<dbReference type="GO" id="GO:0005506">
    <property type="term" value="F:iron ion binding"/>
    <property type="evidence" value="ECO:0007669"/>
    <property type="project" value="InterPro"/>
</dbReference>
<dbReference type="GO" id="GO:0016705">
    <property type="term" value="F:oxidoreductase activity, acting on paired donors, with incorporation or reduction of molecular oxygen"/>
    <property type="evidence" value="ECO:0007669"/>
    <property type="project" value="InterPro"/>
</dbReference>
<dbReference type="EMBL" id="VOBR01000017">
    <property type="protein sequence ID" value="TWP49168.1"/>
    <property type="molecule type" value="Genomic_DNA"/>
</dbReference>
<keyword evidence="6 7" id="KW-0503">Monooxygenase</keyword>
<reference evidence="9 10" key="1">
    <citation type="submission" date="2019-07" db="EMBL/GenBank/DDBJ databases">
        <title>Lentzea xizangensis sp. nov., isolated from Qinghai-Tibetan Plateau Soils.</title>
        <authorList>
            <person name="Huang J."/>
        </authorList>
    </citation>
    <scope>NUCLEOTIDE SEQUENCE [LARGE SCALE GENOMIC DNA]</scope>
    <source>
        <strain evidence="9 10">FXJ1.1311</strain>
    </source>
</reference>
<comment type="similarity">
    <text evidence="1 7">Belongs to the cytochrome P450 family.</text>
</comment>
<evidence type="ECO:0000256" key="5">
    <source>
        <dbReference type="ARBA" id="ARBA00023004"/>
    </source>
</evidence>
<dbReference type="AlphaFoldDB" id="A0A563EP45"/>
<gene>
    <name evidence="9" type="ORF">FKR81_25915</name>
</gene>
<dbReference type="GO" id="GO:0020037">
    <property type="term" value="F:heme binding"/>
    <property type="evidence" value="ECO:0007669"/>
    <property type="project" value="InterPro"/>
</dbReference>
<evidence type="ECO:0000256" key="7">
    <source>
        <dbReference type="RuleBase" id="RU000461"/>
    </source>
</evidence>
<keyword evidence="10" id="KW-1185">Reference proteome</keyword>
<evidence type="ECO:0000256" key="6">
    <source>
        <dbReference type="ARBA" id="ARBA00023033"/>
    </source>
</evidence>